<dbReference type="InterPro" id="IPR002347">
    <property type="entry name" value="SDR_fam"/>
</dbReference>
<sequence length="281" mass="30917">MENTSNKGETMAKTILITGASSGFGKETAKLFQQKGWNVIATMRSPEKEQDLNELENILVTKLDVQDSESINHAIKEGITRFGRIDALLNNAGYGLMGVFESATKEQIQNQYAVNVFGLMNVTQAVLPFLRENGQGTIINVSTFGGITALPFGSLYNSSKFAVEGFSESLSHELSSLNIAVKIIEPGGVSTNFRNGIEMIKNEIPDYGPILATFFSRYATATAHLAKATAEDVAATIYQAATDQTKKLRYVVGDDAQFYIDARMKNSDEEFVKQMRDYFID</sequence>
<dbReference type="InterPro" id="IPR036291">
    <property type="entry name" value="NAD(P)-bd_dom_sf"/>
</dbReference>
<organism evidence="4 5">
    <name type="scientific">Pedobacter cryoconitis</name>
    <dbReference type="NCBI Taxonomy" id="188932"/>
    <lineage>
        <taxon>Bacteria</taxon>
        <taxon>Pseudomonadati</taxon>
        <taxon>Bacteroidota</taxon>
        <taxon>Sphingobacteriia</taxon>
        <taxon>Sphingobacteriales</taxon>
        <taxon>Sphingobacteriaceae</taxon>
        <taxon>Pedobacter</taxon>
    </lineage>
</organism>
<dbReference type="GO" id="GO:0016491">
    <property type="term" value="F:oxidoreductase activity"/>
    <property type="evidence" value="ECO:0007669"/>
    <property type="project" value="UniProtKB-KW"/>
</dbReference>
<comment type="similarity">
    <text evidence="1 3">Belongs to the short-chain dehydrogenases/reductases (SDR) family.</text>
</comment>
<dbReference type="Pfam" id="PF00106">
    <property type="entry name" value="adh_short"/>
    <property type="match status" value="1"/>
</dbReference>
<comment type="caution">
    <text evidence="4">The sequence shown here is derived from an EMBL/GenBank/DDBJ whole genome shotgun (WGS) entry which is preliminary data.</text>
</comment>
<dbReference type="PANTHER" id="PTHR43976:SF16">
    <property type="entry name" value="SHORT-CHAIN DEHYDROGENASE_REDUCTASE FAMILY PROTEIN"/>
    <property type="match status" value="1"/>
</dbReference>
<evidence type="ECO:0000313" key="5">
    <source>
        <dbReference type="Proteomes" id="UP000537204"/>
    </source>
</evidence>
<accession>A0A7W8ZN83</accession>
<name>A0A7W8ZN83_9SPHI</name>
<dbReference type="Gene3D" id="3.40.50.720">
    <property type="entry name" value="NAD(P)-binding Rossmann-like Domain"/>
    <property type="match status" value="1"/>
</dbReference>
<dbReference type="CDD" id="cd05374">
    <property type="entry name" value="17beta-HSD-like_SDR_c"/>
    <property type="match status" value="1"/>
</dbReference>
<dbReference type="Proteomes" id="UP000537204">
    <property type="component" value="Unassembled WGS sequence"/>
</dbReference>
<dbReference type="RefSeq" id="WP_260171770.1">
    <property type="nucleotide sequence ID" value="NZ_JACHCE010000004.1"/>
</dbReference>
<keyword evidence="2" id="KW-0560">Oxidoreductase</keyword>
<evidence type="ECO:0000256" key="2">
    <source>
        <dbReference type="ARBA" id="ARBA00023002"/>
    </source>
</evidence>
<gene>
    <name evidence="4" type="ORF">HDE68_003019</name>
</gene>
<evidence type="ECO:0000256" key="1">
    <source>
        <dbReference type="ARBA" id="ARBA00006484"/>
    </source>
</evidence>
<protein>
    <submittedName>
        <fullName evidence="4">NAD(P)-dependent dehydrogenase (Short-subunit alcohol dehydrogenase family)</fullName>
    </submittedName>
</protein>
<dbReference type="AlphaFoldDB" id="A0A7W8ZN83"/>
<dbReference type="PANTHER" id="PTHR43976">
    <property type="entry name" value="SHORT CHAIN DEHYDROGENASE"/>
    <property type="match status" value="1"/>
</dbReference>
<dbReference type="EMBL" id="JACHCE010000004">
    <property type="protein sequence ID" value="MBB5637106.1"/>
    <property type="molecule type" value="Genomic_DNA"/>
</dbReference>
<evidence type="ECO:0000256" key="3">
    <source>
        <dbReference type="RuleBase" id="RU000363"/>
    </source>
</evidence>
<proteinExistence type="inferred from homology"/>
<dbReference type="PRINTS" id="PR00081">
    <property type="entry name" value="GDHRDH"/>
</dbReference>
<evidence type="ECO:0000313" key="4">
    <source>
        <dbReference type="EMBL" id="MBB5637106.1"/>
    </source>
</evidence>
<dbReference type="PRINTS" id="PR00080">
    <property type="entry name" value="SDRFAMILY"/>
</dbReference>
<dbReference type="SUPFAM" id="SSF51735">
    <property type="entry name" value="NAD(P)-binding Rossmann-fold domains"/>
    <property type="match status" value="1"/>
</dbReference>
<reference evidence="4 5" key="1">
    <citation type="submission" date="2020-08" db="EMBL/GenBank/DDBJ databases">
        <title>Genomic Encyclopedia of Type Strains, Phase IV (KMG-V): Genome sequencing to study the core and pangenomes of soil and plant-associated prokaryotes.</title>
        <authorList>
            <person name="Whitman W."/>
        </authorList>
    </citation>
    <scope>NUCLEOTIDE SEQUENCE [LARGE SCALE GENOMIC DNA]</scope>
    <source>
        <strain evidence="4 5">S3M1</strain>
    </source>
</reference>
<dbReference type="InterPro" id="IPR051911">
    <property type="entry name" value="SDR_oxidoreductase"/>
</dbReference>